<keyword evidence="2" id="KW-1185">Reference proteome</keyword>
<organism evidence="1 2">
    <name type="scientific">Polaribacter butkevichii</name>
    <dbReference type="NCBI Taxonomy" id="218490"/>
    <lineage>
        <taxon>Bacteria</taxon>
        <taxon>Pseudomonadati</taxon>
        <taxon>Bacteroidota</taxon>
        <taxon>Flavobacteriia</taxon>
        <taxon>Flavobacteriales</taxon>
        <taxon>Flavobacteriaceae</taxon>
    </lineage>
</organism>
<name>A0A2P6CCI8_9FLAO</name>
<sequence>MSILEKNKLKGKGFYNSVILFFLLGSTLSIFSQKVYVEKDGIVMMEAENTTSPLGKWGVSTHFNNYSGTGYIEYLGGEVTGVGAAESPLIYRFKILQAGDYALQVRGRSRLLKGEERDWANDAWFRVEGDYTVGVNGPKDISWMQNNTKLFVGRGGNGKWGWGTNYDKKHVQPKAIFKFKAGEIYTLIMSGRSKRFNVDRILFFKTTIENHVARANVTESESINDDEITEKYTYLAIKDFANINAGEVHYYKDKVRKALAIKASVVVDRDKFAKAETIFTGKDGAYNITLNTLAEFDGECTYHVFVNKYLVGTYQNSAVNKDNDYKKEQVIFKNIKINQGDAIAVSSNTHTNGLIPEGNGTAWARGRWESLLITTFKNN</sequence>
<evidence type="ECO:0000313" key="2">
    <source>
        <dbReference type="Proteomes" id="UP000247345"/>
    </source>
</evidence>
<reference evidence="1 2" key="1">
    <citation type="submission" date="2016-12" db="EMBL/GenBank/DDBJ databases">
        <title>Trade-off between light-utilization and light-protection in marine flavobacteria.</title>
        <authorList>
            <person name="Kumagai Y."/>
            <person name="Yoshizawa S."/>
            <person name="Kogure K."/>
            <person name="Iwasaki W."/>
        </authorList>
    </citation>
    <scope>NUCLEOTIDE SEQUENCE [LARGE SCALE GENOMIC DNA]</scope>
    <source>
        <strain evidence="1 2">KCTC 12100</strain>
    </source>
</reference>
<dbReference type="Gene3D" id="2.60.120.260">
    <property type="entry name" value="Galactose-binding domain-like"/>
    <property type="match status" value="1"/>
</dbReference>
<protein>
    <submittedName>
        <fullName evidence="1">Uncharacterized protein</fullName>
    </submittedName>
</protein>
<accession>A0A2P6CCI8</accession>
<dbReference type="EMBL" id="MSCK01000001">
    <property type="protein sequence ID" value="PQJ72626.1"/>
    <property type="molecule type" value="Genomic_DNA"/>
</dbReference>
<proteinExistence type="predicted"/>
<gene>
    <name evidence="1" type="ORF">BTO14_04870</name>
</gene>
<dbReference type="AlphaFoldDB" id="A0A2P6CCI8"/>
<dbReference type="OrthoDB" id="1200039at2"/>
<dbReference type="Proteomes" id="UP000247345">
    <property type="component" value="Unassembled WGS sequence"/>
</dbReference>
<comment type="caution">
    <text evidence="1">The sequence shown here is derived from an EMBL/GenBank/DDBJ whole genome shotgun (WGS) entry which is preliminary data.</text>
</comment>
<dbReference type="RefSeq" id="WP_105048285.1">
    <property type="nucleotide sequence ID" value="NZ_CP150661.1"/>
</dbReference>
<evidence type="ECO:0000313" key="1">
    <source>
        <dbReference type="EMBL" id="PQJ72626.1"/>
    </source>
</evidence>